<protein>
    <submittedName>
        <fullName evidence="1">Uncharacterized protein</fullName>
    </submittedName>
</protein>
<evidence type="ECO:0000313" key="2">
    <source>
        <dbReference type="Proteomes" id="UP000887013"/>
    </source>
</evidence>
<dbReference type="Proteomes" id="UP000887013">
    <property type="component" value="Unassembled WGS sequence"/>
</dbReference>
<comment type="caution">
    <text evidence="1">The sequence shown here is derived from an EMBL/GenBank/DDBJ whole genome shotgun (WGS) entry which is preliminary data.</text>
</comment>
<proteinExistence type="predicted"/>
<reference evidence="1" key="1">
    <citation type="submission" date="2020-08" db="EMBL/GenBank/DDBJ databases">
        <title>Multicomponent nature underlies the extraordinary mechanical properties of spider dragline silk.</title>
        <authorList>
            <person name="Kono N."/>
            <person name="Nakamura H."/>
            <person name="Mori M."/>
            <person name="Yoshida Y."/>
            <person name="Ohtoshi R."/>
            <person name="Malay A.D."/>
            <person name="Moran D.A.P."/>
            <person name="Tomita M."/>
            <person name="Numata K."/>
            <person name="Arakawa K."/>
        </authorList>
    </citation>
    <scope>NUCLEOTIDE SEQUENCE</scope>
</reference>
<name>A0A8X6JQL1_NEPPI</name>
<gene>
    <name evidence="1" type="ORF">NPIL_235011</name>
</gene>
<accession>A0A8X6JQL1</accession>
<evidence type="ECO:0000313" key="1">
    <source>
        <dbReference type="EMBL" id="GFS29846.1"/>
    </source>
</evidence>
<dbReference type="AlphaFoldDB" id="A0A8X6JQL1"/>
<keyword evidence="2" id="KW-1185">Reference proteome</keyword>
<dbReference type="EMBL" id="BMAW01087456">
    <property type="protein sequence ID" value="GFS29846.1"/>
    <property type="molecule type" value="Genomic_DNA"/>
</dbReference>
<sequence>MNVDRAIGFADKFQLKILGLVVFFIFPVEWPSRVSELLPFVSPVERRIISHLIAPRKKNTKLRHVDLPVRSHLAINSIDEASQACLTAFLLTKLRNVACPNLH</sequence>
<organism evidence="1 2">
    <name type="scientific">Nephila pilipes</name>
    <name type="common">Giant wood spider</name>
    <name type="synonym">Nephila maculata</name>
    <dbReference type="NCBI Taxonomy" id="299642"/>
    <lineage>
        <taxon>Eukaryota</taxon>
        <taxon>Metazoa</taxon>
        <taxon>Ecdysozoa</taxon>
        <taxon>Arthropoda</taxon>
        <taxon>Chelicerata</taxon>
        <taxon>Arachnida</taxon>
        <taxon>Araneae</taxon>
        <taxon>Araneomorphae</taxon>
        <taxon>Entelegynae</taxon>
        <taxon>Araneoidea</taxon>
        <taxon>Nephilidae</taxon>
        <taxon>Nephila</taxon>
    </lineage>
</organism>